<comment type="subcellular location">
    <subcellularLocation>
        <location evidence="1">Membrane</location>
        <topology evidence="1">Multi-pass membrane protein</topology>
    </subcellularLocation>
</comment>
<name>A0A443INI4_9RHOB</name>
<comment type="caution">
    <text evidence="7">The sequence shown here is derived from an EMBL/GenBank/DDBJ whole genome shotgun (WGS) entry which is preliminary data.</text>
</comment>
<feature type="transmembrane region" description="Helical" evidence="6">
    <location>
        <begin position="423"/>
        <end position="440"/>
    </location>
</feature>
<dbReference type="NCBIfam" id="NF006088">
    <property type="entry name" value="PRK08238.1"/>
    <property type="match status" value="1"/>
</dbReference>
<feature type="transmembrane region" description="Helical" evidence="6">
    <location>
        <begin position="285"/>
        <end position="303"/>
    </location>
</feature>
<feature type="transmembrane region" description="Helical" evidence="6">
    <location>
        <begin position="223"/>
        <end position="241"/>
    </location>
</feature>
<keyword evidence="3 6" id="KW-0812">Transmembrane</keyword>
<dbReference type="InterPro" id="IPR036412">
    <property type="entry name" value="HAD-like_sf"/>
</dbReference>
<evidence type="ECO:0000313" key="7">
    <source>
        <dbReference type="EMBL" id="RWR06982.1"/>
    </source>
</evidence>
<dbReference type="Pfam" id="PF12710">
    <property type="entry name" value="HAD"/>
    <property type="match status" value="1"/>
</dbReference>
<dbReference type="SUPFAM" id="SSF56784">
    <property type="entry name" value="HAD-like"/>
    <property type="match status" value="1"/>
</dbReference>
<evidence type="ECO:0000256" key="6">
    <source>
        <dbReference type="SAM" id="Phobius"/>
    </source>
</evidence>
<feature type="transmembrane region" description="Helical" evidence="6">
    <location>
        <begin position="460"/>
        <end position="477"/>
    </location>
</feature>
<dbReference type="Gene3D" id="3.40.50.1000">
    <property type="entry name" value="HAD superfamily/HAD-like"/>
    <property type="match status" value="1"/>
</dbReference>
<dbReference type="Pfam" id="PF01040">
    <property type="entry name" value="UbiA"/>
    <property type="match status" value="1"/>
</dbReference>
<dbReference type="GO" id="GO:0016765">
    <property type="term" value="F:transferase activity, transferring alkyl or aryl (other than methyl) groups"/>
    <property type="evidence" value="ECO:0007669"/>
    <property type="project" value="InterPro"/>
</dbReference>
<protein>
    <submittedName>
        <fullName evidence="7">UbiA family prenyltransferase</fullName>
    </submittedName>
</protein>
<proteinExistence type="predicted"/>
<keyword evidence="8" id="KW-1185">Reference proteome</keyword>
<dbReference type="PANTHER" id="PTHR42723:SF1">
    <property type="entry name" value="CHLOROPHYLL SYNTHASE, CHLOROPLASTIC"/>
    <property type="match status" value="1"/>
</dbReference>
<evidence type="ECO:0000256" key="1">
    <source>
        <dbReference type="ARBA" id="ARBA00004141"/>
    </source>
</evidence>
<organism evidence="7 8">
    <name type="scientific">Paenirhodobacter populi</name>
    <dbReference type="NCBI Taxonomy" id="2306993"/>
    <lineage>
        <taxon>Bacteria</taxon>
        <taxon>Pseudomonadati</taxon>
        <taxon>Pseudomonadota</taxon>
        <taxon>Alphaproteobacteria</taxon>
        <taxon>Rhodobacterales</taxon>
        <taxon>Rhodobacter group</taxon>
        <taxon>Paenirhodobacter</taxon>
    </lineage>
</organism>
<keyword evidence="5 6" id="KW-0472">Membrane</keyword>
<sequence>MNSTHWLVVDLDGTLIRTDMLFETFWLRSSQDWTTPFRLLPDLLKGRAALKDRLAGQVEVDPAALPYNPEVIELLERWRAAGGRTALVTASSQRIADRIAAHLGLFDEVHGSSAVENLKGPRKAAFLDRHFGKGGYAYVGDSRADLGVWPSATAIYTVDSRPSVRRAAEDIAARNQVEIRHLGAPRGSLRAWMKLLRPHQWLKNILIFVTLLIAHQFEWHAFGLALLAFISFCLVASSAYINNDLLDLAADRVHPRKRKRPLASGAVPIELGTVVWPLLLLAGVGFALLVGVKFFAVMAVYYVTTTAYSLRLKRFMVIDIFVLSLLYTLRILAGAVAIGVMPSIWLMAFSMFFFFSLAAVKRQAELVDAIKTNRSEVAGRGYLVEDMPIISMMGLASGYVSVLVMVLYTNSPEVRALYASPRILWGISGVLLCWITYMVMKTNRGEMHDDPVIFATRDTMSRIGGLLVVCLCVLAGVNW</sequence>
<reference evidence="7 8" key="2">
    <citation type="submission" date="2019-01" db="EMBL/GenBank/DDBJ databases">
        <authorList>
            <person name="Li Y."/>
        </authorList>
    </citation>
    <scope>NUCLEOTIDE SEQUENCE [LARGE SCALE GENOMIC DNA]</scope>
    <source>
        <strain evidence="7 8">2D-5</strain>
    </source>
</reference>
<dbReference type="InterPro" id="IPR023214">
    <property type="entry name" value="HAD_sf"/>
</dbReference>
<keyword evidence="4 6" id="KW-1133">Transmembrane helix</keyword>
<dbReference type="CDD" id="cd13963">
    <property type="entry name" value="PT_UbiA_2"/>
    <property type="match status" value="1"/>
</dbReference>
<dbReference type="Proteomes" id="UP000285710">
    <property type="component" value="Unassembled WGS sequence"/>
</dbReference>
<dbReference type="EMBL" id="SAUW01000024">
    <property type="protein sequence ID" value="RWR06982.1"/>
    <property type="molecule type" value="Genomic_DNA"/>
</dbReference>
<dbReference type="RefSeq" id="WP_128179982.1">
    <property type="nucleotide sequence ID" value="NZ_SAUV01000001.1"/>
</dbReference>
<dbReference type="AlphaFoldDB" id="A0A443INI4"/>
<keyword evidence="2" id="KW-1003">Cell membrane</keyword>
<evidence type="ECO:0000256" key="4">
    <source>
        <dbReference type="ARBA" id="ARBA00022989"/>
    </source>
</evidence>
<evidence type="ECO:0000256" key="2">
    <source>
        <dbReference type="ARBA" id="ARBA00022475"/>
    </source>
</evidence>
<evidence type="ECO:0000256" key="5">
    <source>
        <dbReference type="ARBA" id="ARBA00023136"/>
    </source>
</evidence>
<dbReference type="InterPro" id="IPR000537">
    <property type="entry name" value="UbiA_prenyltransferase"/>
</dbReference>
<feature type="transmembrane region" description="Helical" evidence="6">
    <location>
        <begin position="389"/>
        <end position="408"/>
    </location>
</feature>
<keyword evidence="7" id="KW-0808">Transferase</keyword>
<dbReference type="Gene3D" id="1.10.357.140">
    <property type="entry name" value="UbiA prenyltransferase"/>
    <property type="match status" value="1"/>
</dbReference>
<dbReference type="InterPro" id="IPR044878">
    <property type="entry name" value="UbiA_sf"/>
</dbReference>
<evidence type="ECO:0000256" key="3">
    <source>
        <dbReference type="ARBA" id="ARBA00022692"/>
    </source>
</evidence>
<accession>A0A443INI4</accession>
<dbReference type="PANTHER" id="PTHR42723">
    <property type="entry name" value="CHLOROPHYLL SYNTHASE"/>
    <property type="match status" value="1"/>
</dbReference>
<feature type="transmembrane region" description="Helical" evidence="6">
    <location>
        <begin position="262"/>
        <end position="279"/>
    </location>
</feature>
<dbReference type="InterPro" id="IPR050475">
    <property type="entry name" value="Prenyltransferase_related"/>
</dbReference>
<reference evidence="7 8" key="1">
    <citation type="submission" date="2019-01" db="EMBL/GenBank/DDBJ databases">
        <title>Sinorhodobacter populi sp. nov. isolated from the symptomatic bark tissue of Populus euramericana canker.</title>
        <authorList>
            <person name="Xu G."/>
        </authorList>
    </citation>
    <scope>NUCLEOTIDE SEQUENCE [LARGE SCALE GENOMIC DNA]</scope>
    <source>
        <strain evidence="7 8">2D-5</strain>
    </source>
</reference>
<gene>
    <name evidence="7" type="ORF">D2T33_17535</name>
</gene>
<dbReference type="GO" id="GO:0016020">
    <property type="term" value="C:membrane"/>
    <property type="evidence" value="ECO:0007669"/>
    <property type="project" value="UniProtKB-SubCell"/>
</dbReference>
<evidence type="ECO:0000313" key="8">
    <source>
        <dbReference type="Proteomes" id="UP000285710"/>
    </source>
</evidence>